<dbReference type="STRING" id="1440762.Y882_07490"/>
<dbReference type="InterPro" id="IPR013762">
    <property type="entry name" value="Integrase-like_cat_sf"/>
</dbReference>
<protein>
    <submittedName>
        <fullName evidence="2">Uncharacterized protein</fullName>
    </submittedName>
</protein>
<dbReference type="Proteomes" id="UP000035481">
    <property type="component" value="Unassembled WGS sequence"/>
</dbReference>
<keyword evidence="1" id="KW-0233">DNA recombination</keyword>
<dbReference type="AlphaFoldDB" id="A0A0G9H3H7"/>
<evidence type="ECO:0000313" key="3">
    <source>
        <dbReference type="Proteomes" id="UP000035481"/>
    </source>
</evidence>
<dbReference type="GO" id="GO:0015074">
    <property type="term" value="P:DNA integration"/>
    <property type="evidence" value="ECO:0007669"/>
    <property type="project" value="InterPro"/>
</dbReference>
<dbReference type="SUPFAM" id="SSF56349">
    <property type="entry name" value="DNA breaking-rejoining enzymes"/>
    <property type="match status" value="1"/>
</dbReference>
<dbReference type="InterPro" id="IPR011010">
    <property type="entry name" value="DNA_brk_join_enz"/>
</dbReference>
<proteinExistence type="predicted"/>
<reference evidence="2 3" key="1">
    <citation type="journal article" date="2015" name="Antonie Van Leeuwenhoek">
        <title>A phylogenomic and molecular marker based taxonomic framework for the order Xanthomonadales: proposal to transfer the families Algiphilaceae and Solimonadaceae to the order Nevskiales ord. nov. and to create a new family within the order Xanthomonadales, the family Rhodanobacteraceae fam. nov., containing the genus Rhodanobacter and its closest relatives.</title>
        <authorList>
            <person name="Naushad S."/>
            <person name="Adeolu M."/>
            <person name="Wong S."/>
            <person name="Sohail M."/>
            <person name="Schellhorn H.E."/>
            <person name="Gupta R.S."/>
        </authorList>
    </citation>
    <scope>NUCLEOTIDE SEQUENCE [LARGE SCALE GENOMIC DNA]</scope>
    <source>
        <strain evidence="2 3">DSM 16301</strain>
    </source>
</reference>
<gene>
    <name evidence="2" type="ORF">Y882_07490</name>
</gene>
<dbReference type="PATRIC" id="fig|1440762.4.peg.888"/>
<organism evidence="2 3">
    <name type="scientific">Dyella japonica DSM 16301</name>
    <dbReference type="NCBI Taxonomy" id="1440762"/>
    <lineage>
        <taxon>Bacteria</taxon>
        <taxon>Pseudomonadati</taxon>
        <taxon>Pseudomonadota</taxon>
        <taxon>Gammaproteobacteria</taxon>
        <taxon>Lysobacterales</taxon>
        <taxon>Rhodanobacteraceae</taxon>
        <taxon>Dyella</taxon>
    </lineage>
</organism>
<comment type="caution">
    <text evidence="2">The sequence shown here is derived from an EMBL/GenBank/DDBJ whole genome shotgun (WGS) entry which is preliminary data.</text>
</comment>
<accession>A0A0G9H3H7</accession>
<name>A0A0G9H3H7_9GAMM</name>
<dbReference type="GO" id="GO:0003677">
    <property type="term" value="F:DNA binding"/>
    <property type="evidence" value="ECO:0007669"/>
    <property type="project" value="InterPro"/>
</dbReference>
<dbReference type="Gene3D" id="1.10.443.10">
    <property type="entry name" value="Intergrase catalytic core"/>
    <property type="match status" value="1"/>
</dbReference>
<sequence>MVRQAAEALRQSSEIEPFTDYKLSQFRRGLRSLGPDAVNLLSRPLSEIDASEVLPMLQMIEKDLTTREDITRERAVAFAIAIRQFLCWAPDVLKSGQHFRDVVAMQLPALRRRPALRRNDIPPVVGHLPHVDWEDLRRQAQRQLELRYQAIEQAIGAELELYDRVAQQQADLLVMPIPAPMRAEMDAWLCLSLTERKYRSFPSVTAAELAAIMLQHQEAFPVAWNATGWPQSDWKVTPYRLQENEGVEVYRFRYDLTPWLWARYRLPNILLTSIFLALLIHTGWNQGSVGALTMDDLVLQPQGGFRLQGYKGKTDDHTPVVDVSPSQRVVYRAIELLLWNHQQLKAMGLLASTERRLWFGWQKDGFANTINVIDEKRVVSWCQRHGIDSFSPSALRPLKAALTYLPQRDLEAVRVLLGHNDLCVTDGYLQDTLFFRLNEANMLQFQRRIETSLVYAEGGSPLISARGLDHRDVDASLLMPTGDGGACADIFAGPSRKPLASGEPCAGLLCQQGGGCPQYRLVVTAQTLEMALRTRRYYRSRWSVLASAQPEAFLRLHVPRLLYIHVLLRIVHTQRPDLLRCAEEAMA</sequence>
<evidence type="ECO:0000256" key="1">
    <source>
        <dbReference type="ARBA" id="ARBA00023172"/>
    </source>
</evidence>
<dbReference type="GO" id="GO:0006310">
    <property type="term" value="P:DNA recombination"/>
    <property type="evidence" value="ECO:0007669"/>
    <property type="project" value="UniProtKB-KW"/>
</dbReference>
<dbReference type="EMBL" id="JPLA01000019">
    <property type="protein sequence ID" value="KLD64395.1"/>
    <property type="molecule type" value="Genomic_DNA"/>
</dbReference>
<evidence type="ECO:0000313" key="2">
    <source>
        <dbReference type="EMBL" id="KLD64395.1"/>
    </source>
</evidence>